<dbReference type="RefSeq" id="WP_255892770.1">
    <property type="nucleotide sequence ID" value="NZ_JAFMZM010000007.1"/>
</dbReference>
<reference evidence="3" key="1">
    <citation type="journal article" date="2019" name="Int. J. Syst. Evol. Microbiol.">
        <title>The Global Catalogue of Microorganisms (GCM) 10K type strain sequencing project: providing services to taxonomists for standard genome sequencing and annotation.</title>
        <authorList>
            <consortium name="The Broad Institute Genomics Platform"/>
            <consortium name="The Broad Institute Genome Sequencing Center for Infectious Disease"/>
            <person name="Wu L."/>
            <person name="Ma J."/>
        </authorList>
    </citation>
    <scope>NUCLEOTIDE SEQUENCE [LARGE SCALE GENOMIC DNA]</scope>
    <source>
        <strain evidence="3">FCH27</strain>
    </source>
</reference>
<feature type="region of interest" description="Disordered" evidence="1">
    <location>
        <begin position="1"/>
        <end position="52"/>
    </location>
</feature>
<organism evidence="2 3">
    <name type="scientific">Nocardioides astragali</name>
    <dbReference type="NCBI Taxonomy" id="1776736"/>
    <lineage>
        <taxon>Bacteria</taxon>
        <taxon>Bacillati</taxon>
        <taxon>Actinomycetota</taxon>
        <taxon>Actinomycetes</taxon>
        <taxon>Propionibacteriales</taxon>
        <taxon>Nocardioidaceae</taxon>
        <taxon>Nocardioides</taxon>
    </lineage>
</organism>
<dbReference type="EMBL" id="JBHTCH010000002">
    <property type="protein sequence ID" value="MFC7359294.1"/>
    <property type="molecule type" value="Genomic_DNA"/>
</dbReference>
<feature type="compositionally biased region" description="Polar residues" evidence="1">
    <location>
        <begin position="43"/>
        <end position="52"/>
    </location>
</feature>
<evidence type="ECO:0000313" key="3">
    <source>
        <dbReference type="Proteomes" id="UP001596524"/>
    </source>
</evidence>
<evidence type="ECO:0000313" key="2">
    <source>
        <dbReference type="EMBL" id="MFC7359294.1"/>
    </source>
</evidence>
<dbReference type="Proteomes" id="UP001596524">
    <property type="component" value="Unassembled WGS sequence"/>
</dbReference>
<evidence type="ECO:0000256" key="1">
    <source>
        <dbReference type="SAM" id="MobiDB-lite"/>
    </source>
</evidence>
<gene>
    <name evidence="2" type="ORF">ACFQO6_03355</name>
</gene>
<keyword evidence="3" id="KW-1185">Reference proteome</keyword>
<proteinExistence type="predicted"/>
<sequence>MSTSDPAPGPRTDPQTQLDSDPVNAPDADSDTPDEGRTAEGGDTSSGSAADR</sequence>
<protein>
    <submittedName>
        <fullName evidence="2">Uncharacterized protein</fullName>
    </submittedName>
</protein>
<name>A0ABW2MWF7_9ACTN</name>
<accession>A0ABW2MWF7</accession>
<comment type="caution">
    <text evidence="2">The sequence shown here is derived from an EMBL/GenBank/DDBJ whole genome shotgun (WGS) entry which is preliminary data.</text>
</comment>